<keyword evidence="3" id="KW-1185">Reference proteome</keyword>
<evidence type="ECO:0008006" key="4">
    <source>
        <dbReference type="Google" id="ProtNLM"/>
    </source>
</evidence>
<evidence type="ECO:0000256" key="1">
    <source>
        <dbReference type="SAM" id="MobiDB-lite"/>
    </source>
</evidence>
<dbReference type="OrthoDB" id="2137750at2759"/>
<dbReference type="AlphaFoldDB" id="A0A370TI15"/>
<feature type="compositionally biased region" description="Polar residues" evidence="1">
    <location>
        <begin position="1"/>
        <end position="11"/>
    </location>
</feature>
<dbReference type="Pfam" id="PF10685">
    <property type="entry name" value="KGG"/>
    <property type="match status" value="2"/>
</dbReference>
<dbReference type="GeneID" id="43599778"/>
<feature type="compositionally biased region" description="Basic and acidic residues" evidence="1">
    <location>
        <begin position="39"/>
        <end position="48"/>
    </location>
</feature>
<dbReference type="Proteomes" id="UP000254866">
    <property type="component" value="Unassembled WGS sequence"/>
</dbReference>
<accession>A0A370TI15</accession>
<evidence type="ECO:0000313" key="2">
    <source>
        <dbReference type="EMBL" id="RDL34998.1"/>
    </source>
</evidence>
<dbReference type="RefSeq" id="XP_031867821.1">
    <property type="nucleotide sequence ID" value="XM_032015552.1"/>
</dbReference>
<dbReference type="EMBL" id="NPIC01000006">
    <property type="protein sequence ID" value="RDL34998.1"/>
    <property type="molecule type" value="Genomic_DNA"/>
</dbReference>
<organism evidence="2 3">
    <name type="scientific">Venustampulla echinocandica</name>
    <dbReference type="NCBI Taxonomy" id="2656787"/>
    <lineage>
        <taxon>Eukaryota</taxon>
        <taxon>Fungi</taxon>
        <taxon>Dikarya</taxon>
        <taxon>Ascomycota</taxon>
        <taxon>Pezizomycotina</taxon>
        <taxon>Leotiomycetes</taxon>
        <taxon>Helotiales</taxon>
        <taxon>Pleuroascaceae</taxon>
        <taxon>Venustampulla</taxon>
    </lineage>
</organism>
<evidence type="ECO:0000313" key="3">
    <source>
        <dbReference type="Proteomes" id="UP000254866"/>
    </source>
</evidence>
<name>A0A370TI15_9HELO</name>
<protein>
    <recommendedName>
        <fullName evidence="4">Conidiation-specific protein 10</fullName>
    </recommendedName>
</protein>
<proteinExistence type="predicted"/>
<feature type="region of interest" description="Disordered" evidence="1">
    <location>
        <begin position="1"/>
        <end position="83"/>
    </location>
</feature>
<feature type="compositionally biased region" description="Basic and acidic residues" evidence="1">
    <location>
        <begin position="15"/>
        <end position="24"/>
    </location>
</feature>
<reference evidence="2 3" key="1">
    <citation type="journal article" date="2018" name="IMA Fungus">
        <title>IMA Genome-F 9: Draft genome sequence of Annulohypoxylon stygium, Aspergillus mulundensis, Berkeleyomyces basicola (syn. Thielaviopsis basicola), Ceratocystis smalleyi, two Cercospora beticola strains, Coleophoma cylindrospora, Fusarium fracticaudum, Phialophora cf. hyalina, and Morchella septimelata.</title>
        <authorList>
            <person name="Wingfield B.D."/>
            <person name="Bills G.F."/>
            <person name="Dong Y."/>
            <person name="Huang W."/>
            <person name="Nel W.J."/>
            <person name="Swalarsk-Parry B.S."/>
            <person name="Vaghefi N."/>
            <person name="Wilken P.M."/>
            <person name="An Z."/>
            <person name="de Beer Z.W."/>
            <person name="De Vos L."/>
            <person name="Chen L."/>
            <person name="Duong T.A."/>
            <person name="Gao Y."/>
            <person name="Hammerbacher A."/>
            <person name="Kikkert J.R."/>
            <person name="Li Y."/>
            <person name="Li H."/>
            <person name="Li K."/>
            <person name="Li Q."/>
            <person name="Liu X."/>
            <person name="Ma X."/>
            <person name="Naidoo K."/>
            <person name="Pethybridge S.J."/>
            <person name="Sun J."/>
            <person name="Steenkamp E.T."/>
            <person name="van der Nest M.A."/>
            <person name="van Wyk S."/>
            <person name="Wingfield M.J."/>
            <person name="Xiong C."/>
            <person name="Yue Q."/>
            <person name="Zhang X."/>
        </authorList>
    </citation>
    <scope>NUCLEOTIDE SEQUENCE [LARGE SCALE GENOMIC DNA]</scope>
    <source>
        <strain evidence="2 3">BP 5553</strain>
    </source>
</reference>
<gene>
    <name evidence="2" type="ORF">BP5553_06929</name>
</gene>
<dbReference type="STRING" id="2656787.A0A370TI15"/>
<sequence length="83" mass="8714">MAPTKNQNPGNFANRPHDEVEGIARKGGQHSHSGGFAHMDPDKQREIASEGGRASSGKFTPGSQKAREAGAKGGASGRSHYEE</sequence>
<dbReference type="InterPro" id="IPR019626">
    <property type="entry name" value="Stress-induced_KGG_rpt"/>
</dbReference>
<comment type="caution">
    <text evidence="2">The sequence shown here is derived from an EMBL/GenBank/DDBJ whole genome shotgun (WGS) entry which is preliminary data.</text>
</comment>